<dbReference type="InterPro" id="IPR023393">
    <property type="entry name" value="START-like_dom_sf"/>
</dbReference>
<evidence type="ECO:0000313" key="4">
    <source>
        <dbReference type="Proteomes" id="UP000316167"/>
    </source>
</evidence>
<gene>
    <name evidence="3" type="ORF">IQ13_2685</name>
</gene>
<comment type="caution">
    <text evidence="3">The sequence shown here is derived from an EMBL/GenBank/DDBJ whole genome shotgun (WGS) entry which is preliminary data.</text>
</comment>
<feature type="domain" description="Activator of Hsp90 ATPase homologue 1/2-like C-terminal" evidence="2">
    <location>
        <begin position="19"/>
        <end position="147"/>
    </location>
</feature>
<reference evidence="3 4" key="1">
    <citation type="journal article" date="2015" name="Stand. Genomic Sci.">
        <title>Genomic Encyclopedia of Bacterial and Archaeal Type Strains, Phase III: the genomes of soil and plant-associated and newly described type strains.</title>
        <authorList>
            <person name="Whitman W.B."/>
            <person name="Woyke T."/>
            <person name="Klenk H.P."/>
            <person name="Zhou Y."/>
            <person name="Lilburn T.G."/>
            <person name="Beck B.J."/>
            <person name="De Vos P."/>
            <person name="Vandamme P."/>
            <person name="Eisen J.A."/>
            <person name="Garrity G."/>
            <person name="Hugenholtz P."/>
            <person name="Kyrpides N.C."/>
        </authorList>
    </citation>
    <scope>NUCLEOTIDE SEQUENCE [LARGE SCALE GENOMIC DNA]</scope>
    <source>
        <strain evidence="3 4">CGMCC 1.7271</strain>
    </source>
</reference>
<dbReference type="SUPFAM" id="SSF55961">
    <property type="entry name" value="Bet v1-like"/>
    <property type="match status" value="1"/>
</dbReference>
<dbReference type="AlphaFoldDB" id="A0A562SLW0"/>
<accession>A0A562SLW0</accession>
<sequence>MSVTPNTSDRELRLTRLLNAPVELVWEVFTNPDHIKHWWGPNGFTNTITKMDVVPEGEWDLVMHGPDGTDYKNKSVFIEVVKHKRIVYEHVSVPAFLTTIEFEEKGKQTQIKWHMLFESREQFIQVVKTFKADEGLTQNIDRLENYLSQQLLNQQP</sequence>
<dbReference type="EMBL" id="VLLE01000004">
    <property type="protein sequence ID" value="TWI81666.1"/>
    <property type="molecule type" value="Genomic_DNA"/>
</dbReference>
<comment type="similarity">
    <text evidence="1">Belongs to the AHA1 family.</text>
</comment>
<dbReference type="RefSeq" id="WP_144886852.1">
    <property type="nucleotide sequence ID" value="NZ_VLLE01000004.1"/>
</dbReference>
<protein>
    <submittedName>
        <fullName evidence="3">Uncharacterized protein YndB with AHSA1/START domain</fullName>
    </submittedName>
</protein>
<keyword evidence="4" id="KW-1185">Reference proteome</keyword>
<evidence type="ECO:0000313" key="3">
    <source>
        <dbReference type="EMBL" id="TWI81666.1"/>
    </source>
</evidence>
<dbReference type="Gene3D" id="3.30.530.20">
    <property type="match status" value="1"/>
</dbReference>
<dbReference type="InterPro" id="IPR013538">
    <property type="entry name" value="ASHA1/2-like_C"/>
</dbReference>
<dbReference type="Pfam" id="PF08327">
    <property type="entry name" value="AHSA1"/>
    <property type="match status" value="1"/>
</dbReference>
<name>A0A562SLW0_9BACT</name>
<dbReference type="CDD" id="cd08894">
    <property type="entry name" value="SRPBCC_CalC_Aha1-like_1"/>
    <property type="match status" value="1"/>
</dbReference>
<dbReference type="Proteomes" id="UP000316167">
    <property type="component" value="Unassembled WGS sequence"/>
</dbReference>
<organism evidence="3 4">
    <name type="scientific">Lacibacter cauensis</name>
    <dbReference type="NCBI Taxonomy" id="510947"/>
    <lineage>
        <taxon>Bacteria</taxon>
        <taxon>Pseudomonadati</taxon>
        <taxon>Bacteroidota</taxon>
        <taxon>Chitinophagia</taxon>
        <taxon>Chitinophagales</taxon>
        <taxon>Chitinophagaceae</taxon>
        <taxon>Lacibacter</taxon>
    </lineage>
</organism>
<proteinExistence type="inferred from homology"/>
<evidence type="ECO:0000259" key="2">
    <source>
        <dbReference type="Pfam" id="PF08327"/>
    </source>
</evidence>
<dbReference type="OrthoDB" id="384974at2"/>
<evidence type="ECO:0000256" key="1">
    <source>
        <dbReference type="ARBA" id="ARBA00006817"/>
    </source>
</evidence>